<gene>
    <name evidence="2" type="ORF">ADUPG1_004237</name>
</gene>
<dbReference type="Pfam" id="PF07559">
    <property type="entry name" value="FlgE_D2"/>
    <property type="match status" value="1"/>
</dbReference>
<evidence type="ECO:0000313" key="3">
    <source>
        <dbReference type="Proteomes" id="UP001057375"/>
    </source>
</evidence>
<dbReference type="InterPro" id="IPR037058">
    <property type="entry name" value="Falgellar_hook_FlgE_sf"/>
</dbReference>
<dbReference type="Gene3D" id="2.60.98.20">
    <property type="entry name" value="Flagellar hook protein FlgE"/>
    <property type="match status" value="1"/>
</dbReference>
<dbReference type="EMBL" id="BQXS01006171">
    <property type="protein sequence ID" value="GKT18060.1"/>
    <property type="molecule type" value="Genomic_DNA"/>
</dbReference>
<evidence type="ECO:0000313" key="2">
    <source>
        <dbReference type="EMBL" id="GKT18060.1"/>
    </source>
</evidence>
<keyword evidence="2" id="KW-0966">Cell projection</keyword>
<name>A0ABQ5JV69_9EUKA</name>
<protein>
    <submittedName>
        <fullName evidence="2">Flagellar hook protein FlgE</fullName>
    </submittedName>
</protein>
<dbReference type="SUPFAM" id="SSF117143">
    <property type="entry name" value="Flagellar hook protein flgE"/>
    <property type="match status" value="1"/>
</dbReference>
<proteinExistence type="predicted"/>
<feature type="non-terminal residue" evidence="2">
    <location>
        <position position="1"/>
    </location>
</feature>
<organism evidence="2 3">
    <name type="scientific">Aduncisulcus paluster</name>
    <dbReference type="NCBI Taxonomy" id="2918883"/>
    <lineage>
        <taxon>Eukaryota</taxon>
        <taxon>Metamonada</taxon>
        <taxon>Carpediemonas-like organisms</taxon>
        <taxon>Aduncisulcus</taxon>
    </lineage>
</organism>
<reference evidence="2" key="1">
    <citation type="submission" date="2022-03" db="EMBL/GenBank/DDBJ databases">
        <title>Draft genome sequence of Aduncisulcus paluster, a free-living microaerophilic Fornicata.</title>
        <authorList>
            <person name="Yuyama I."/>
            <person name="Kume K."/>
            <person name="Tamura T."/>
            <person name="Inagaki Y."/>
            <person name="Hashimoto T."/>
        </authorList>
    </citation>
    <scope>NUCLEOTIDE SEQUENCE</scope>
    <source>
        <strain evidence="2">NY0171</strain>
    </source>
</reference>
<feature type="domain" description="Flagellar hook protein FlgE D2" evidence="1">
    <location>
        <begin position="1"/>
        <end position="123"/>
    </location>
</feature>
<dbReference type="InterPro" id="IPR037925">
    <property type="entry name" value="FlgE/F/G-like"/>
</dbReference>
<sequence length="134" mass="13879">QYSYSTTLTIYDENGSAHDLTFYMDPVDVDADGNIVWEYVAATDASDDMRTGSGGTALNTTSGAGLAMTGTLTFNSEGQLVSMTSFTLASNAAAADSKVASSWELADFSDSGLPEVNLNFTGSSDGQDVATVSV</sequence>
<comment type="caution">
    <text evidence="2">The sequence shown here is derived from an EMBL/GenBank/DDBJ whole genome shotgun (WGS) entry which is preliminary data.</text>
</comment>
<dbReference type="Proteomes" id="UP001057375">
    <property type="component" value="Unassembled WGS sequence"/>
</dbReference>
<dbReference type="InterPro" id="IPR011491">
    <property type="entry name" value="FlgE_D2"/>
</dbReference>
<keyword evidence="3" id="KW-1185">Reference proteome</keyword>
<keyword evidence="2" id="KW-0282">Flagellum</keyword>
<accession>A0ABQ5JV69</accession>
<keyword evidence="2" id="KW-0969">Cilium</keyword>
<evidence type="ECO:0000259" key="1">
    <source>
        <dbReference type="Pfam" id="PF07559"/>
    </source>
</evidence>